<protein>
    <submittedName>
        <fullName evidence="2">Uncharacterized protein</fullName>
    </submittedName>
</protein>
<comment type="caution">
    <text evidence="2">The sequence shown here is derived from an EMBL/GenBank/DDBJ whole genome shotgun (WGS) entry which is preliminary data.</text>
</comment>
<organism evidence="2 3">
    <name type="scientific">Embleya hyalina</name>
    <dbReference type="NCBI Taxonomy" id="516124"/>
    <lineage>
        <taxon>Bacteria</taxon>
        <taxon>Bacillati</taxon>
        <taxon>Actinomycetota</taxon>
        <taxon>Actinomycetes</taxon>
        <taxon>Kitasatosporales</taxon>
        <taxon>Streptomycetaceae</taxon>
        <taxon>Embleya</taxon>
    </lineage>
</organism>
<feature type="compositionally biased region" description="Gly residues" evidence="1">
    <location>
        <begin position="1"/>
        <end position="21"/>
    </location>
</feature>
<feature type="compositionally biased region" description="Low complexity" evidence="1">
    <location>
        <begin position="22"/>
        <end position="38"/>
    </location>
</feature>
<dbReference type="Proteomes" id="UP000286931">
    <property type="component" value="Unassembled WGS sequence"/>
</dbReference>
<dbReference type="EMBL" id="BIFH01000024">
    <property type="protein sequence ID" value="GCD97644.1"/>
    <property type="molecule type" value="Genomic_DNA"/>
</dbReference>
<dbReference type="AlphaFoldDB" id="A0A401YSS6"/>
<evidence type="ECO:0000313" key="3">
    <source>
        <dbReference type="Proteomes" id="UP000286931"/>
    </source>
</evidence>
<reference evidence="2 3" key="1">
    <citation type="submission" date="2018-12" db="EMBL/GenBank/DDBJ databases">
        <title>Draft genome sequence of Embleya hyalina NBRC 13850T.</title>
        <authorList>
            <person name="Komaki H."/>
            <person name="Hosoyama A."/>
            <person name="Kimura A."/>
            <person name="Ichikawa N."/>
            <person name="Tamura T."/>
        </authorList>
    </citation>
    <scope>NUCLEOTIDE SEQUENCE [LARGE SCALE GENOMIC DNA]</scope>
    <source>
        <strain evidence="2 3">NBRC 13850</strain>
    </source>
</reference>
<feature type="region of interest" description="Disordered" evidence="1">
    <location>
        <begin position="1"/>
        <end position="38"/>
    </location>
</feature>
<sequence length="156" mass="15607">MTGCVPGGGRSPSPRGPGGGPDPSSCRPGRGSGSARSVRAGAVSVTVVMRGGDGSTVVDEHVRVELPSPRAALADVLVVAECGRSSWAGLGERDRELAAVHPGALVTLIVRGPNLALVRIGAAPPGRVRRGDADPSWPRYASILHALTVLGAAGPG</sequence>
<proteinExistence type="predicted"/>
<gene>
    <name evidence="2" type="ORF">EHYA_05340</name>
</gene>
<evidence type="ECO:0000256" key="1">
    <source>
        <dbReference type="SAM" id="MobiDB-lite"/>
    </source>
</evidence>
<accession>A0A401YSS6</accession>
<keyword evidence="3" id="KW-1185">Reference proteome</keyword>
<evidence type="ECO:0000313" key="2">
    <source>
        <dbReference type="EMBL" id="GCD97644.1"/>
    </source>
</evidence>
<name>A0A401YSS6_9ACTN</name>